<dbReference type="Proteomes" id="UP000035642">
    <property type="component" value="Unassembled WGS sequence"/>
</dbReference>
<reference evidence="1" key="1">
    <citation type="submission" date="2012-09" db="EMBL/GenBank/DDBJ databases">
        <authorList>
            <person name="Martin A.A."/>
        </authorList>
    </citation>
    <scope>NUCLEOTIDE SEQUENCE</scope>
</reference>
<protein>
    <submittedName>
        <fullName evidence="2">Peptidase A1 domain-containing protein</fullName>
    </submittedName>
</protein>
<name>A0A158P8I1_ANGCA</name>
<evidence type="ECO:0000313" key="2">
    <source>
        <dbReference type="WBParaSite" id="ACAC_0000710001-mRNA-1"/>
    </source>
</evidence>
<dbReference type="WBParaSite" id="ACAC_0000710001-mRNA-1">
    <property type="protein sequence ID" value="ACAC_0000710001-mRNA-1"/>
    <property type="gene ID" value="ACAC_0000710001"/>
</dbReference>
<organism evidence="1 2">
    <name type="scientific">Angiostrongylus cantonensis</name>
    <name type="common">Rat lungworm</name>
    <dbReference type="NCBI Taxonomy" id="6313"/>
    <lineage>
        <taxon>Eukaryota</taxon>
        <taxon>Metazoa</taxon>
        <taxon>Ecdysozoa</taxon>
        <taxon>Nematoda</taxon>
        <taxon>Chromadorea</taxon>
        <taxon>Rhabditida</taxon>
        <taxon>Rhabditina</taxon>
        <taxon>Rhabditomorpha</taxon>
        <taxon>Strongyloidea</taxon>
        <taxon>Metastrongylidae</taxon>
        <taxon>Angiostrongylus</taxon>
    </lineage>
</organism>
<accession>A0A158P8I1</accession>
<dbReference type="AlphaFoldDB" id="A0A158P8I1"/>
<evidence type="ECO:0000313" key="1">
    <source>
        <dbReference type="Proteomes" id="UP000035642"/>
    </source>
</evidence>
<dbReference type="SUPFAM" id="SSF50630">
    <property type="entry name" value="Acid proteases"/>
    <property type="match status" value="1"/>
</dbReference>
<sequence>MNHVGATDAVVQFLNPVSLKRVNIFNLLGGQNVVVQFSSRVKRNYPLKKDFLRAQGFKKHLVPFFNYNDDLYLGNVTIGTLGATVKNQKYVHVTQAGNAFSYMSIDDILGLGRSTITTGGIPTGSLAMDWILDEAWTRTYCSMYDFGQNRIGFAKAIHSES</sequence>
<dbReference type="Gene3D" id="2.40.70.10">
    <property type="entry name" value="Acid Proteases"/>
    <property type="match status" value="1"/>
</dbReference>
<dbReference type="STRING" id="6313.A0A158P8I1"/>
<reference evidence="2" key="2">
    <citation type="submission" date="2016-04" db="UniProtKB">
        <authorList>
            <consortium name="WormBaseParasite"/>
        </authorList>
    </citation>
    <scope>IDENTIFICATION</scope>
</reference>
<keyword evidence="1" id="KW-1185">Reference proteome</keyword>
<dbReference type="InterPro" id="IPR021109">
    <property type="entry name" value="Peptidase_aspartic_dom_sf"/>
</dbReference>
<proteinExistence type="predicted"/>